<evidence type="ECO:0000256" key="8">
    <source>
        <dbReference type="ARBA" id="ARBA00049348"/>
    </source>
</evidence>
<keyword evidence="5 10" id="KW-0808">Transferase</keyword>
<dbReference type="GO" id="GO:0006281">
    <property type="term" value="P:DNA repair"/>
    <property type="evidence" value="ECO:0007669"/>
    <property type="project" value="UniProtKB-KW"/>
</dbReference>
<dbReference type="HOGENOM" id="CLU_000445_52_2_5"/>
<dbReference type="PROSITE" id="PS00374">
    <property type="entry name" value="MGMT"/>
    <property type="match status" value="1"/>
</dbReference>
<dbReference type="SUPFAM" id="SSF53155">
    <property type="entry name" value="Methylated DNA-protein cysteine methyltransferase domain"/>
    <property type="match status" value="1"/>
</dbReference>
<dbReference type="STRING" id="1094558.ME5_00991"/>
<keyword evidence="4 10" id="KW-0489">Methyltransferase</keyword>
<gene>
    <name evidence="10" type="ORF">ME5_00991</name>
</gene>
<dbReference type="EMBL" id="AIMB01000007">
    <property type="protein sequence ID" value="EJF90590.1"/>
    <property type="molecule type" value="Genomic_DNA"/>
</dbReference>
<sequence>MIVFSYQITSLGTILVARSSKGLCYVDFIDDQQSSLFFKKYNTRICLCPNDLELNHDIEKIVSSIEAPQKNPHKFQLEMDGTDFQMKVWHVLSKLKTGETISYQKLAEKIGNSKASRAVANACAANHLAVVVPCHRVLHNNGDISGYRWGNVRKKILLDREQKPESERVF</sequence>
<dbReference type="InterPro" id="IPR036631">
    <property type="entry name" value="MGMT_N_sf"/>
</dbReference>
<keyword evidence="11" id="KW-1185">Reference proteome</keyword>
<comment type="catalytic activity">
    <reaction evidence="8">
        <text>a 6-O-methyl-2'-deoxyguanosine in DNA + L-cysteinyl-[protein] = S-methyl-L-cysteinyl-[protein] + a 2'-deoxyguanosine in DNA</text>
        <dbReference type="Rhea" id="RHEA:24000"/>
        <dbReference type="Rhea" id="RHEA-COMP:10131"/>
        <dbReference type="Rhea" id="RHEA-COMP:10132"/>
        <dbReference type="Rhea" id="RHEA-COMP:11367"/>
        <dbReference type="Rhea" id="RHEA-COMP:11368"/>
        <dbReference type="ChEBI" id="CHEBI:29950"/>
        <dbReference type="ChEBI" id="CHEBI:82612"/>
        <dbReference type="ChEBI" id="CHEBI:85445"/>
        <dbReference type="ChEBI" id="CHEBI:85448"/>
        <dbReference type="EC" id="2.1.1.63"/>
    </reaction>
</comment>
<evidence type="ECO:0000256" key="3">
    <source>
        <dbReference type="ARBA" id="ARBA00011918"/>
    </source>
</evidence>
<feature type="domain" description="Methylated-DNA-[protein]-cysteine S-methyltransferase DNA binding" evidence="9">
    <location>
        <begin position="83"/>
        <end position="162"/>
    </location>
</feature>
<evidence type="ECO:0000256" key="4">
    <source>
        <dbReference type="ARBA" id="ARBA00022603"/>
    </source>
</evidence>
<dbReference type="Proteomes" id="UP000008952">
    <property type="component" value="Unassembled WGS sequence"/>
</dbReference>
<organism evidence="10 11">
    <name type="scientific">Bartonella tamiae Th239</name>
    <dbReference type="NCBI Taxonomy" id="1094558"/>
    <lineage>
        <taxon>Bacteria</taxon>
        <taxon>Pseudomonadati</taxon>
        <taxon>Pseudomonadota</taxon>
        <taxon>Alphaproteobacteria</taxon>
        <taxon>Hyphomicrobiales</taxon>
        <taxon>Bartonellaceae</taxon>
        <taxon>Bartonella</taxon>
    </lineage>
</organism>
<dbReference type="PANTHER" id="PTHR10815:SF14">
    <property type="entry name" value="BIFUNCTIONAL TRANSCRIPTIONAL ACTIVATOR_DNA REPAIR ENZYME ADA"/>
    <property type="match status" value="1"/>
</dbReference>
<comment type="similarity">
    <text evidence="2">Belongs to the MGMT family.</text>
</comment>
<comment type="catalytic activity">
    <reaction evidence="1">
        <text>a 4-O-methyl-thymidine in DNA + L-cysteinyl-[protein] = a thymidine in DNA + S-methyl-L-cysteinyl-[protein]</text>
        <dbReference type="Rhea" id="RHEA:53428"/>
        <dbReference type="Rhea" id="RHEA-COMP:10131"/>
        <dbReference type="Rhea" id="RHEA-COMP:10132"/>
        <dbReference type="Rhea" id="RHEA-COMP:13555"/>
        <dbReference type="Rhea" id="RHEA-COMP:13556"/>
        <dbReference type="ChEBI" id="CHEBI:29950"/>
        <dbReference type="ChEBI" id="CHEBI:82612"/>
        <dbReference type="ChEBI" id="CHEBI:137386"/>
        <dbReference type="ChEBI" id="CHEBI:137387"/>
        <dbReference type="EC" id="2.1.1.63"/>
    </reaction>
</comment>
<comment type="caution">
    <text evidence="10">The sequence shown here is derived from an EMBL/GenBank/DDBJ whole genome shotgun (WGS) entry which is preliminary data.</text>
</comment>
<evidence type="ECO:0000313" key="10">
    <source>
        <dbReference type="EMBL" id="EJF90590.1"/>
    </source>
</evidence>
<keyword evidence="7" id="KW-0234">DNA repair</keyword>
<dbReference type="SUPFAM" id="SSF46767">
    <property type="entry name" value="Methylated DNA-protein cysteine methyltransferase, C-terminal domain"/>
    <property type="match status" value="1"/>
</dbReference>
<dbReference type="EC" id="2.1.1.63" evidence="3"/>
<dbReference type="GO" id="GO:0003908">
    <property type="term" value="F:methylated-DNA-[protein]-cysteine S-methyltransferase activity"/>
    <property type="evidence" value="ECO:0007669"/>
    <property type="project" value="UniProtKB-EC"/>
</dbReference>
<dbReference type="FunFam" id="1.10.10.10:FF:000214">
    <property type="entry name" value="Methylated-DNA--protein-cysteine methyltransferase"/>
    <property type="match status" value="1"/>
</dbReference>
<dbReference type="InterPro" id="IPR036388">
    <property type="entry name" value="WH-like_DNA-bd_sf"/>
</dbReference>
<proteinExistence type="inferred from homology"/>
<dbReference type="InterPro" id="IPR036217">
    <property type="entry name" value="MethylDNA_cys_MeTrfase_DNAb"/>
</dbReference>
<dbReference type="AlphaFoldDB" id="J1K0M9"/>
<dbReference type="Gene3D" id="3.30.160.70">
    <property type="entry name" value="Methylated DNA-protein cysteine methyltransferase domain"/>
    <property type="match status" value="1"/>
</dbReference>
<keyword evidence="6" id="KW-0227">DNA damage</keyword>
<dbReference type="OrthoDB" id="9802228at2"/>
<evidence type="ECO:0000313" key="11">
    <source>
        <dbReference type="Proteomes" id="UP000008952"/>
    </source>
</evidence>
<reference evidence="10 11" key="1">
    <citation type="submission" date="2012-03" db="EMBL/GenBank/DDBJ databases">
        <title>The Genome Sequence of Bartonella tamiae Th239.</title>
        <authorList>
            <consortium name="The Broad Institute Genome Sequencing Platform"/>
            <consortium name="The Broad Institute Genome Sequencing Center for Infectious Disease"/>
            <person name="Feldgarden M."/>
            <person name="Kirby J."/>
            <person name="Kosoy M."/>
            <person name="Birtles R."/>
            <person name="Probert W.S."/>
            <person name="Chiaraviglio L."/>
            <person name="Young S.K."/>
            <person name="Zeng Q."/>
            <person name="Gargeya S."/>
            <person name="Fitzgerald M."/>
            <person name="Haas B."/>
            <person name="Abouelleil A."/>
            <person name="Alvarado L."/>
            <person name="Arachchi H.M."/>
            <person name="Berlin A."/>
            <person name="Chapman S.B."/>
            <person name="Gearin G."/>
            <person name="Goldberg J."/>
            <person name="Griggs A."/>
            <person name="Gujja S."/>
            <person name="Hansen M."/>
            <person name="Heiman D."/>
            <person name="Howarth C."/>
            <person name="Larimer J."/>
            <person name="Lui A."/>
            <person name="MacDonald P.J.P."/>
            <person name="McCowen C."/>
            <person name="Montmayeur A."/>
            <person name="Murphy C."/>
            <person name="Neiman D."/>
            <person name="Pearson M."/>
            <person name="Priest M."/>
            <person name="Roberts A."/>
            <person name="Saif S."/>
            <person name="Shea T."/>
            <person name="Sisk P."/>
            <person name="Stolte C."/>
            <person name="Sykes S."/>
            <person name="Wortman J."/>
            <person name="Nusbaum C."/>
            <person name="Birren B."/>
        </authorList>
    </citation>
    <scope>NUCLEOTIDE SEQUENCE [LARGE SCALE GENOMIC DNA]</scope>
    <source>
        <strain evidence="10 11">Th239</strain>
    </source>
</reference>
<dbReference type="PATRIC" id="fig|1094558.3.peg.1082"/>
<dbReference type="eggNOG" id="COG0350">
    <property type="taxonomic scope" value="Bacteria"/>
</dbReference>
<dbReference type="GO" id="GO:0032259">
    <property type="term" value="P:methylation"/>
    <property type="evidence" value="ECO:0007669"/>
    <property type="project" value="UniProtKB-KW"/>
</dbReference>
<dbReference type="InterPro" id="IPR014048">
    <property type="entry name" value="MethylDNA_cys_MeTrfase_DNA-bd"/>
</dbReference>
<evidence type="ECO:0000256" key="6">
    <source>
        <dbReference type="ARBA" id="ARBA00022763"/>
    </source>
</evidence>
<dbReference type="NCBIfam" id="TIGR00589">
    <property type="entry name" value="ogt"/>
    <property type="match status" value="1"/>
</dbReference>
<dbReference type="Gene3D" id="1.10.10.10">
    <property type="entry name" value="Winged helix-like DNA-binding domain superfamily/Winged helix DNA-binding domain"/>
    <property type="match status" value="1"/>
</dbReference>
<evidence type="ECO:0000259" key="9">
    <source>
        <dbReference type="Pfam" id="PF01035"/>
    </source>
</evidence>
<dbReference type="Pfam" id="PF01035">
    <property type="entry name" value="DNA_binding_1"/>
    <property type="match status" value="1"/>
</dbReference>
<evidence type="ECO:0000256" key="5">
    <source>
        <dbReference type="ARBA" id="ARBA00022679"/>
    </source>
</evidence>
<dbReference type="PANTHER" id="PTHR10815">
    <property type="entry name" value="METHYLATED-DNA--PROTEIN-CYSTEINE METHYLTRANSFERASE"/>
    <property type="match status" value="1"/>
</dbReference>
<accession>J1K0M9</accession>
<protein>
    <recommendedName>
        <fullName evidence="3">methylated-DNA--[protein]-cysteine S-methyltransferase</fullName>
        <ecNumber evidence="3">2.1.1.63</ecNumber>
    </recommendedName>
</protein>
<name>J1K0M9_9HYPH</name>
<dbReference type="InterPro" id="IPR001497">
    <property type="entry name" value="MethylDNA_cys_MeTrfase_AS"/>
</dbReference>
<dbReference type="RefSeq" id="WP_008039017.1">
    <property type="nucleotide sequence ID" value="NZ_JH725147.1"/>
</dbReference>
<evidence type="ECO:0000256" key="1">
    <source>
        <dbReference type="ARBA" id="ARBA00001286"/>
    </source>
</evidence>
<dbReference type="CDD" id="cd06445">
    <property type="entry name" value="ATase"/>
    <property type="match status" value="1"/>
</dbReference>
<evidence type="ECO:0000256" key="7">
    <source>
        <dbReference type="ARBA" id="ARBA00023204"/>
    </source>
</evidence>
<evidence type="ECO:0000256" key="2">
    <source>
        <dbReference type="ARBA" id="ARBA00008711"/>
    </source>
</evidence>